<comment type="caution">
    <text evidence="1">The sequence shown here is derived from an EMBL/GenBank/DDBJ whole genome shotgun (WGS) entry which is preliminary data.</text>
</comment>
<sequence>MMKPQPPVTPIASGILKRATVLRRQRPILRSRHQRNLQRTNSFRLHLPSLHKPKLKPNSHENLHINAINTRSTFFIHLRSLIRSQNHLILPLERSSNHRRVLLPLKKRFDSHVTEPYVVVESTRLDVVVVDSHALVRVSDREIQREIVVERVVSASGGGGVGGGGEIELSEGGVADVELDEIWPYDEIENNGYDHEEDENSGEDLADEADDAVENAAAAAAEDSAAAAAVGAAAVAAVAAFRLRRRDCGAVIGAV</sequence>
<reference evidence="1 2" key="1">
    <citation type="journal article" date="2023" name="Plants (Basel)">
        <title>Bridging the Gap: Combining Genomics and Transcriptomics Approaches to Understand Stylosanthes scabra, an Orphan Legume from the Brazilian Caatinga.</title>
        <authorList>
            <person name="Ferreira-Neto J.R.C."/>
            <person name="da Silva M.D."/>
            <person name="Binneck E."/>
            <person name="de Melo N.F."/>
            <person name="da Silva R.H."/>
            <person name="de Melo A.L.T.M."/>
            <person name="Pandolfi V."/>
            <person name="Bustamante F.O."/>
            <person name="Brasileiro-Vidal A.C."/>
            <person name="Benko-Iseppon A.M."/>
        </authorList>
    </citation>
    <scope>NUCLEOTIDE SEQUENCE [LARGE SCALE GENOMIC DNA]</scope>
    <source>
        <tissue evidence="1">Leaves</tissue>
    </source>
</reference>
<protein>
    <submittedName>
        <fullName evidence="1">Uncharacterized protein</fullName>
    </submittedName>
</protein>
<keyword evidence="2" id="KW-1185">Reference proteome</keyword>
<evidence type="ECO:0000313" key="2">
    <source>
        <dbReference type="Proteomes" id="UP001341840"/>
    </source>
</evidence>
<proteinExistence type="predicted"/>
<name>A0ABU6Q4Y8_9FABA</name>
<dbReference type="EMBL" id="JASCZI010000012">
    <property type="protein sequence ID" value="MED6106587.1"/>
    <property type="molecule type" value="Genomic_DNA"/>
</dbReference>
<dbReference type="Proteomes" id="UP001341840">
    <property type="component" value="Unassembled WGS sequence"/>
</dbReference>
<evidence type="ECO:0000313" key="1">
    <source>
        <dbReference type="EMBL" id="MED6106587.1"/>
    </source>
</evidence>
<organism evidence="1 2">
    <name type="scientific">Stylosanthes scabra</name>
    <dbReference type="NCBI Taxonomy" id="79078"/>
    <lineage>
        <taxon>Eukaryota</taxon>
        <taxon>Viridiplantae</taxon>
        <taxon>Streptophyta</taxon>
        <taxon>Embryophyta</taxon>
        <taxon>Tracheophyta</taxon>
        <taxon>Spermatophyta</taxon>
        <taxon>Magnoliopsida</taxon>
        <taxon>eudicotyledons</taxon>
        <taxon>Gunneridae</taxon>
        <taxon>Pentapetalae</taxon>
        <taxon>rosids</taxon>
        <taxon>fabids</taxon>
        <taxon>Fabales</taxon>
        <taxon>Fabaceae</taxon>
        <taxon>Papilionoideae</taxon>
        <taxon>50 kb inversion clade</taxon>
        <taxon>dalbergioids sensu lato</taxon>
        <taxon>Dalbergieae</taxon>
        <taxon>Pterocarpus clade</taxon>
        <taxon>Stylosanthes</taxon>
    </lineage>
</organism>
<accession>A0ABU6Q4Y8</accession>
<gene>
    <name evidence="1" type="ORF">PIB30_005871</name>
</gene>